<feature type="binding site" evidence="5">
    <location>
        <position position="57"/>
    </location>
    <ligand>
        <name>FAD</name>
        <dbReference type="ChEBI" id="CHEBI:57692"/>
    </ligand>
</feature>
<evidence type="ECO:0000256" key="3">
    <source>
        <dbReference type="ARBA" id="ARBA00022827"/>
    </source>
</evidence>
<gene>
    <name evidence="9" type="ORF">ABB28_03110</name>
</gene>
<dbReference type="AlphaFoldDB" id="A0A0R0D4Q0"/>
<keyword evidence="9" id="KW-0560">Oxidoreductase</keyword>
<evidence type="ECO:0000256" key="5">
    <source>
        <dbReference type="PIRSR" id="PIRSR000350-3"/>
    </source>
</evidence>
<dbReference type="InterPro" id="IPR004099">
    <property type="entry name" value="Pyr_nucl-diS_OxRdtase_dimer"/>
</dbReference>
<feature type="domain" description="FAD/NAD(P)-binding" evidence="8">
    <location>
        <begin position="12"/>
        <end position="325"/>
    </location>
</feature>
<dbReference type="GO" id="GO:0050660">
    <property type="term" value="F:flavin adenine dinucleotide binding"/>
    <property type="evidence" value="ECO:0007669"/>
    <property type="project" value="TreeGrafter"/>
</dbReference>
<keyword evidence="5" id="KW-0547">Nucleotide-binding</keyword>
<dbReference type="SUPFAM" id="SSF51905">
    <property type="entry name" value="FAD/NAD(P)-binding domain"/>
    <property type="match status" value="1"/>
</dbReference>
<dbReference type="PANTHER" id="PTHR43014:SF2">
    <property type="entry name" value="MERCURIC REDUCTASE"/>
    <property type="match status" value="1"/>
</dbReference>
<evidence type="ECO:0000259" key="7">
    <source>
        <dbReference type="Pfam" id="PF02852"/>
    </source>
</evidence>
<reference evidence="9 10" key="1">
    <citation type="submission" date="2015-05" db="EMBL/GenBank/DDBJ databases">
        <title>Genome sequencing and analysis of members of genus Stenotrophomonas.</title>
        <authorList>
            <person name="Patil P.P."/>
            <person name="Midha S."/>
            <person name="Patil P.B."/>
        </authorList>
    </citation>
    <scope>NUCLEOTIDE SEQUENCE [LARGE SCALE GENOMIC DNA]</scope>
    <source>
        <strain evidence="9 10">DSM 21508</strain>
    </source>
</reference>
<feature type="disulfide bond" description="Redox-active" evidence="6">
    <location>
        <begin position="48"/>
        <end position="53"/>
    </location>
</feature>
<organism evidence="9 10">
    <name type="scientific">Stenotrophomonas chelatiphaga</name>
    <dbReference type="NCBI Taxonomy" id="517011"/>
    <lineage>
        <taxon>Bacteria</taxon>
        <taxon>Pseudomonadati</taxon>
        <taxon>Pseudomonadota</taxon>
        <taxon>Gammaproteobacteria</taxon>
        <taxon>Lysobacterales</taxon>
        <taxon>Lysobacteraceae</taxon>
        <taxon>Stenotrophomonas</taxon>
    </lineage>
</organism>
<dbReference type="InterPro" id="IPR036188">
    <property type="entry name" value="FAD/NAD-bd_sf"/>
</dbReference>
<comment type="cofactor">
    <cofactor evidence="5">
        <name>FAD</name>
        <dbReference type="ChEBI" id="CHEBI:57692"/>
    </cofactor>
    <text evidence="5">Binds 1 FAD per subunit.</text>
</comment>
<evidence type="ECO:0000256" key="1">
    <source>
        <dbReference type="ARBA" id="ARBA00007532"/>
    </source>
</evidence>
<keyword evidence="2" id="KW-0285">Flavoprotein</keyword>
<dbReference type="InterPro" id="IPR023753">
    <property type="entry name" value="FAD/NAD-binding_dom"/>
</dbReference>
<dbReference type="Gene3D" id="3.50.50.60">
    <property type="entry name" value="FAD/NAD(P)-binding domain"/>
    <property type="match status" value="2"/>
</dbReference>
<dbReference type="Gene3D" id="3.30.390.30">
    <property type="match status" value="1"/>
</dbReference>
<dbReference type="Pfam" id="PF07992">
    <property type="entry name" value="Pyr_redox_2"/>
    <property type="match status" value="1"/>
</dbReference>
<evidence type="ECO:0000256" key="4">
    <source>
        <dbReference type="PIRSR" id="PIRSR000350-2"/>
    </source>
</evidence>
<keyword evidence="5" id="KW-0520">NAD</keyword>
<keyword evidence="3 5" id="KW-0274">FAD</keyword>
<dbReference type="PATRIC" id="fig|517011.3.peg.3145"/>
<evidence type="ECO:0000256" key="6">
    <source>
        <dbReference type="PIRSR" id="PIRSR000350-4"/>
    </source>
</evidence>
<dbReference type="Proteomes" id="UP000051386">
    <property type="component" value="Unassembled WGS sequence"/>
</dbReference>
<feature type="binding site" evidence="5">
    <location>
        <position position="272"/>
    </location>
    <ligand>
        <name>NAD(+)</name>
        <dbReference type="ChEBI" id="CHEBI:57540"/>
    </ligand>
</feature>
<dbReference type="EMBL" id="LDJK01000008">
    <property type="protein sequence ID" value="KRG76507.1"/>
    <property type="molecule type" value="Genomic_DNA"/>
</dbReference>
<feature type="domain" description="Pyridine nucleotide-disulphide oxidoreductase dimerisation" evidence="7">
    <location>
        <begin position="350"/>
        <end position="456"/>
    </location>
</feature>
<accession>A0A0R0D4Q0</accession>
<evidence type="ECO:0000259" key="8">
    <source>
        <dbReference type="Pfam" id="PF07992"/>
    </source>
</evidence>
<dbReference type="PRINTS" id="PR00411">
    <property type="entry name" value="PNDRDTASEI"/>
</dbReference>
<feature type="binding site" evidence="5">
    <location>
        <position position="205"/>
    </location>
    <ligand>
        <name>NAD(+)</name>
        <dbReference type="ChEBI" id="CHEBI:57540"/>
    </ligand>
</feature>
<protein>
    <submittedName>
        <fullName evidence="9">Mercuric reductase</fullName>
        <ecNumber evidence="9">1.16.1.1</ecNumber>
    </submittedName>
</protein>
<feature type="active site" description="Proton acceptor" evidence="4">
    <location>
        <position position="446"/>
    </location>
</feature>
<comment type="similarity">
    <text evidence="1">Belongs to the class-I pyridine nucleotide-disulfide oxidoreductase family.</text>
</comment>
<evidence type="ECO:0000256" key="2">
    <source>
        <dbReference type="ARBA" id="ARBA00022630"/>
    </source>
</evidence>
<dbReference type="SUPFAM" id="SSF55424">
    <property type="entry name" value="FAD/NAD-linked reductases, dimerisation (C-terminal) domain"/>
    <property type="match status" value="1"/>
</dbReference>
<dbReference type="PIRSF" id="PIRSF000350">
    <property type="entry name" value="Mercury_reductase_MerA"/>
    <property type="match status" value="1"/>
</dbReference>
<dbReference type="Pfam" id="PF02852">
    <property type="entry name" value="Pyr_redox_dim"/>
    <property type="match status" value="1"/>
</dbReference>
<dbReference type="EC" id="1.16.1.1" evidence="9"/>
<dbReference type="InterPro" id="IPR001100">
    <property type="entry name" value="Pyr_nuc-diS_OxRdtase"/>
</dbReference>
<proteinExistence type="inferred from homology"/>
<dbReference type="InterPro" id="IPR016156">
    <property type="entry name" value="FAD/NAD-linked_Rdtase_dimer_sf"/>
</dbReference>
<keyword evidence="10" id="KW-1185">Reference proteome</keyword>
<dbReference type="GO" id="GO:0016152">
    <property type="term" value="F:mercury (II) reductase (NADP+) activity"/>
    <property type="evidence" value="ECO:0007669"/>
    <property type="project" value="UniProtKB-EC"/>
</dbReference>
<dbReference type="NCBIfam" id="NF004992">
    <property type="entry name" value="PRK06370.1-4"/>
    <property type="match status" value="1"/>
</dbReference>
<dbReference type="PRINTS" id="PR00368">
    <property type="entry name" value="FADPNR"/>
</dbReference>
<dbReference type="GO" id="GO:0003955">
    <property type="term" value="F:NAD(P)H dehydrogenase (quinone) activity"/>
    <property type="evidence" value="ECO:0007669"/>
    <property type="project" value="TreeGrafter"/>
</dbReference>
<dbReference type="PANTHER" id="PTHR43014">
    <property type="entry name" value="MERCURIC REDUCTASE"/>
    <property type="match status" value="1"/>
</dbReference>
<name>A0A0R0D4Q0_9GAMM</name>
<feature type="binding site" evidence="5">
    <location>
        <position position="313"/>
    </location>
    <ligand>
        <name>FAD</name>
        <dbReference type="ChEBI" id="CHEBI:57692"/>
    </ligand>
</feature>
<comment type="caution">
    <text evidence="9">The sequence shown here is derived from an EMBL/GenBank/DDBJ whole genome shotgun (WGS) entry which is preliminary data.</text>
</comment>
<evidence type="ECO:0000313" key="9">
    <source>
        <dbReference type="EMBL" id="KRG76507.1"/>
    </source>
</evidence>
<sequence length="466" mass="49887">MHDAQPSVHQFDAIIIGAGQAGPSLAGRLNAAGKRVAIIERHLVGGTCVNTGCKPTKTLVASAYAVHTARRGGEYGFSTGEVDVDMPAVAARARQVIDDSRGSNEAWLDGMLNVELIRGHARFIGSKLVEVNGQHLTAPNIFINVGGRPGIPDLPGLMNVPFMTNAGMVALDVLPRHLIVIGGSYIGLEFAQMYRRFGAEVTLIERSDRLIPREDPDISAAVRRILEGEHIKVLTSASRIEFRSDGQDTTILLETEAGPTAIVGSHVLVATGRVPNTDALGLDAAGIACDEHGYIRVDERLQTTVDGVYALGDCNGQGTFTHTAYNDFEIVAANLLDGDDRHVSSRVSSYALFIDPPLARVGLTQAQAVATGRPLLYSKREMTRVGRAVEKGETKGFMTVIADAETRQVLGAAILGTGGDEAIHGLLNMMNAERTIDEIRWAVPIHPTVAEFFPTMMLDLKAQAQA</sequence>
<evidence type="ECO:0000313" key="10">
    <source>
        <dbReference type="Proteomes" id="UP000051386"/>
    </source>
</evidence>
<feature type="binding site" evidence="5">
    <location>
        <begin position="182"/>
        <end position="189"/>
    </location>
    <ligand>
        <name>NAD(+)</name>
        <dbReference type="ChEBI" id="CHEBI:57540"/>
    </ligand>
</feature>